<feature type="compositionally biased region" description="Gly residues" evidence="1">
    <location>
        <begin position="88"/>
        <end position="100"/>
    </location>
</feature>
<feature type="compositionally biased region" description="Acidic residues" evidence="1">
    <location>
        <begin position="42"/>
        <end position="54"/>
    </location>
</feature>
<accession>A0AA88QZN2</accession>
<proteinExistence type="predicted"/>
<sequence>MPAFGQRACEVCVSDGDGVEVLEVVEEDRGAAGVDGGAGEGEVGEVDEAAEEDAGSSRMRTSGGWRRGRGEAGRGGGGAVEEGEGGEGGEGLEGGGGKGEVAGAVGEAEGEKVAKQEEESQVVALWREGCKQGSLEVGMSRDWRALSCFGSRVEVVLVGGDLVRGEGCSVGEGAGEMVVGGVVRVVLLWVGGETEEVSRAEERRRRRRRERSVRCCTHNNTGLFTITCSPGGELVDGIVHLFDRICVAEVLGREAAAVVRQIASGAAQGQYSSVVVLKLEN</sequence>
<evidence type="ECO:0000256" key="1">
    <source>
        <dbReference type="SAM" id="MobiDB-lite"/>
    </source>
</evidence>
<dbReference type="Proteomes" id="UP001187471">
    <property type="component" value="Unassembled WGS sequence"/>
</dbReference>
<dbReference type="EMBL" id="JAVXUO010002227">
    <property type="protein sequence ID" value="KAK2975159.1"/>
    <property type="molecule type" value="Genomic_DNA"/>
</dbReference>
<evidence type="ECO:0000313" key="2">
    <source>
        <dbReference type="EMBL" id="KAK2975159.1"/>
    </source>
</evidence>
<feature type="region of interest" description="Disordered" evidence="1">
    <location>
        <begin position="30"/>
        <end position="102"/>
    </location>
</feature>
<protein>
    <submittedName>
        <fullName evidence="2">Uncharacterized protein</fullName>
    </submittedName>
</protein>
<evidence type="ECO:0000313" key="3">
    <source>
        <dbReference type="Proteomes" id="UP001187471"/>
    </source>
</evidence>
<comment type="caution">
    <text evidence="2">The sequence shown here is derived from an EMBL/GenBank/DDBJ whole genome shotgun (WGS) entry which is preliminary data.</text>
</comment>
<keyword evidence="3" id="KW-1185">Reference proteome</keyword>
<name>A0AA88QZN2_9ASTE</name>
<gene>
    <name evidence="2" type="ORF">RJ640_017372</name>
</gene>
<dbReference type="AlphaFoldDB" id="A0AA88QZN2"/>
<organism evidence="2 3">
    <name type="scientific">Escallonia rubra</name>
    <dbReference type="NCBI Taxonomy" id="112253"/>
    <lineage>
        <taxon>Eukaryota</taxon>
        <taxon>Viridiplantae</taxon>
        <taxon>Streptophyta</taxon>
        <taxon>Embryophyta</taxon>
        <taxon>Tracheophyta</taxon>
        <taxon>Spermatophyta</taxon>
        <taxon>Magnoliopsida</taxon>
        <taxon>eudicotyledons</taxon>
        <taxon>Gunneridae</taxon>
        <taxon>Pentapetalae</taxon>
        <taxon>asterids</taxon>
        <taxon>campanulids</taxon>
        <taxon>Escalloniales</taxon>
        <taxon>Escalloniaceae</taxon>
        <taxon>Escallonia</taxon>
    </lineage>
</organism>
<reference evidence="2" key="1">
    <citation type="submission" date="2022-12" db="EMBL/GenBank/DDBJ databases">
        <title>Draft genome assemblies for two species of Escallonia (Escalloniales).</title>
        <authorList>
            <person name="Chanderbali A."/>
            <person name="Dervinis C."/>
            <person name="Anghel I."/>
            <person name="Soltis D."/>
            <person name="Soltis P."/>
            <person name="Zapata F."/>
        </authorList>
    </citation>
    <scope>NUCLEOTIDE SEQUENCE</scope>
    <source>
        <strain evidence="2">UCBG92.1500</strain>
        <tissue evidence="2">Leaf</tissue>
    </source>
</reference>